<accession>A0A073CMZ8</accession>
<dbReference type="PANTHER" id="PTHR35601:SF1">
    <property type="entry name" value="TOXIN RELE"/>
    <property type="match status" value="1"/>
</dbReference>
<dbReference type="EMBL" id="CM002803">
    <property type="protein sequence ID" value="KEI69133.1"/>
    <property type="molecule type" value="Genomic_DNA"/>
</dbReference>
<proteinExistence type="inferred from homology"/>
<dbReference type="AlphaFoldDB" id="A0A073CMZ8"/>
<dbReference type="STRING" id="388467.A19Y_4489"/>
<evidence type="ECO:0000256" key="2">
    <source>
        <dbReference type="ARBA" id="ARBA00022649"/>
    </source>
</evidence>
<evidence type="ECO:0000313" key="3">
    <source>
        <dbReference type="EMBL" id="KEI69133.1"/>
    </source>
</evidence>
<organism evidence="3 4">
    <name type="scientific">Planktothrix agardhii (strain NIVA-CYA 126/8)</name>
    <dbReference type="NCBI Taxonomy" id="388467"/>
    <lineage>
        <taxon>Bacteria</taxon>
        <taxon>Bacillati</taxon>
        <taxon>Cyanobacteriota</taxon>
        <taxon>Cyanophyceae</taxon>
        <taxon>Oscillatoriophycideae</taxon>
        <taxon>Oscillatoriales</taxon>
        <taxon>Microcoleaceae</taxon>
        <taxon>Planktothrix</taxon>
    </lineage>
</organism>
<dbReference type="Pfam" id="PF05016">
    <property type="entry name" value="ParE_toxin"/>
    <property type="match status" value="1"/>
</dbReference>
<evidence type="ECO:0000313" key="4">
    <source>
        <dbReference type="Proteomes" id="UP000027395"/>
    </source>
</evidence>
<dbReference type="Proteomes" id="UP000027395">
    <property type="component" value="Chromosome"/>
</dbReference>
<gene>
    <name evidence="3" type="ORF">A19Y_4489</name>
</gene>
<name>A0A073CMZ8_PLAA1</name>
<sequence length="87" mass="10412">MSQYKIEFLKTAEKEFYQLPKEIQKRIANKLESLTINPYPSDVKALKNGEGRLRVRVGDYRMIYRVENDRLVILIIKVGHRKNIYRD</sequence>
<protein>
    <recommendedName>
        <fullName evidence="5">RelE</fullName>
    </recommendedName>
</protein>
<evidence type="ECO:0008006" key="5">
    <source>
        <dbReference type="Google" id="ProtNLM"/>
    </source>
</evidence>
<dbReference type="InterPro" id="IPR035093">
    <property type="entry name" value="RelE/ParE_toxin_dom_sf"/>
</dbReference>
<dbReference type="eggNOG" id="COG2026">
    <property type="taxonomic scope" value="Bacteria"/>
</dbReference>
<dbReference type="RefSeq" id="WP_042156726.1">
    <property type="nucleotide sequence ID" value="NZ_CM002803.1"/>
</dbReference>
<dbReference type="Gene3D" id="3.30.2310.20">
    <property type="entry name" value="RelE-like"/>
    <property type="match status" value="1"/>
</dbReference>
<dbReference type="InterPro" id="IPR007712">
    <property type="entry name" value="RelE/ParE_toxin"/>
</dbReference>
<evidence type="ECO:0000256" key="1">
    <source>
        <dbReference type="ARBA" id="ARBA00006226"/>
    </source>
</evidence>
<dbReference type="PANTHER" id="PTHR35601">
    <property type="entry name" value="TOXIN RELE"/>
    <property type="match status" value="1"/>
</dbReference>
<dbReference type="PATRIC" id="fig|388467.6.peg.4428"/>
<reference evidence="3 4" key="1">
    <citation type="journal article" date="2014" name="Appl. Environ. Microbiol.">
        <title>Elucidation of insertion elements encoded on plasmids and in vitro construction of shuttle vectors from the toxic cyanobacterium Planktothrix.</title>
        <authorList>
            <person name="Christiansen G."/>
            <person name="Goesmann A."/>
            <person name="Kurmayer R."/>
        </authorList>
    </citation>
    <scope>NUCLEOTIDE SEQUENCE [LARGE SCALE GENOMIC DNA]</scope>
    <source>
        <strain evidence="3 4">NIVA-CYA 126/8</strain>
    </source>
</reference>
<keyword evidence="2" id="KW-1277">Toxin-antitoxin system</keyword>
<comment type="similarity">
    <text evidence="1">Belongs to the RelE toxin family.</text>
</comment>
<dbReference type="HOGENOM" id="CLU_155761_1_1_3"/>
<keyword evidence="4" id="KW-1185">Reference proteome</keyword>
<dbReference type="SUPFAM" id="SSF143011">
    <property type="entry name" value="RelE-like"/>
    <property type="match status" value="1"/>
</dbReference>